<dbReference type="PANTHER" id="PTHR43685">
    <property type="entry name" value="GLYCOSYLTRANSFERASE"/>
    <property type="match status" value="1"/>
</dbReference>
<proteinExistence type="predicted"/>
<dbReference type="GO" id="GO:0016740">
    <property type="term" value="F:transferase activity"/>
    <property type="evidence" value="ECO:0007669"/>
    <property type="project" value="UniProtKB-KW"/>
</dbReference>
<feature type="domain" description="Glycosyltransferase 2-like" evidence="1">
    <location>
        <begin position="7"/>
        <end position="168"/>
    </location>
</feature>
<protein>
    <submittedName>
        <fullName evidence="2">Glycosyltransferase, group 2 family protein</fullName>
    </submittedName>
</protein>
<dbReference type="CDD" id="cd06433">
    <property type="entry name" value="GT_2_WfgS_like"/>
    <property type="match status" value="1"/>
</dbReference>
<accession>J9CSQ6</accession>
<reference evidence="2" key="1">
    <citation type="journal article" date="2012" name="PLoS ONE">
        <title>Gene sets for utilization of primary and secondary nutrition supplies in the distal gut of endangered iberian lynx.</title>
        <authorList>
            <person name="Alcaide M."/>
            <person name="Messina E."/>
            <person name="Richter M."/>
            <person name="Bargiela R."/>
            <person name="Peplies J."/>
            <person name="Huws S.A."/>
            <person name="Newbold C.J."/>
            <person name="Golyshin P.N."/>
            <person name="Simon M.A."/>
            <person name="Lopez G."/>
            <person name="Yakimov M.M."/>
            <person name="Ferrer M."/>
        </authorList>
    </citation>
    <scope>NUCLEOTIDE SEQUENCE</scope>
</reference>
<sequence>MPPLKITVATVTYNAGKLIGRTIESVERQTYPHVEHLIVDGNSQDDTLEHIHHYQERNSIAAVPHEIACISEPDEGLYDAMNKAIDMATGDYILFLNAGDCLHDSDTLAQIAQAVPDNRNLPAVIYGHTNLVDEQGTFLRRRRLAPPAHLTWRSFKNGMLVCHQAFFARLDLAKQIHYNLNYRFSADFDWCIRIMREGSRRALPLVNAHIVVADYLNEGMTTRNHKASLRERFHIMTVHYGLITTLFRHAWFVVRSLTKK</sequence>
<dbReference type="Pfam" id="PF00535">
    <property type="entry name" value="Glycos_transf_2"/>
    <property type="match status" value="1"/>
</dbReference>
<dbReference type="InterPro" id="IPR029044">
    <property type="entry name" value="Nucleotide-diphossugar_trans"/>
</dbReference>
<dbReference type="SUPFAM" id="SSF53448">
    <property type="entry name" value="Nucleotide-diphospho-sugar transferases"/>
    <property type="match status" value="1"/>
</dbReference>
<comment type="caution">
    <text evidence="2">The sequence shown here is derived from an EMBL/GenBank/DDBJ whole genome shotgun (WGS) entry which is preliminary data.</text>
</comment>
<name>J9CSQ6_9ZZZZ</name>
<dbReference type="Gene3D" id="3.90.550.10">
    <property type="entry name" value="Spore Coat Polysaccharide Biosynthesis Protein SpsA, Chain A"/>
    <property type="match status" value="1"/>
</dbReference>
<dbReference type="InterPro" id="IPR050834">
    <property type="entry name" value="Glycosyltransf_2"/>
</dbReference>
<keyword evidence="2" id="KW-0808">Transferase</keyword>
<dbReference type="InterPro" id="IPR001173">
    <property type="entry name" value="Glyco_trans_2-like"/>
</dbReference>
<dbReference type="EMBL" id="AMCI01002245">
    <property type="protein sequence ID" value="EJX03236.1"/>
    <property type="molecule type" value="Genomic_DNA"/>
</dbReference>
<dbReference type="AlphaFoldDB" id="J9CSQ6"/>
<organism evidence="2">
    <name type="scientific">gut metagenome</name>
    <dbReference type="NCBI Taxonomy" id="749906"/>
    <lineage>
        <taxon>unclassified sequences</taxon>
        <taxon>metagenomes</taxon>
        <taxon>organismal metagenomes</taxon>
    </lineage>
</organism>
<evidence type="ECO:0000313" key="2">
    <source>
        <dbReference type="EMBL" id="EJX03236.1"/>
    </source>
</evidence>
<gene>
    <name evidence="2" type="ORF">EVA_08657</name>
</gene>
<dbReference type="PANTHER" id="PTHR43685:SF2">
    <property type="entry name" value="GLYCOSYLTRANSFERASE 2-LIKE DOMAIN-CONTAINING PROTEIN"/>
    <property type="match status" value="1"/>
</dbReference>
<evidence type="ECO:0000259" key="1">
    <source>
        <dbReference type="Pfam" id="PF00535"/>
    </source>
</evidence>